<dbReference type="InterPro" id="IPR046348">
    <property type="entry name" value="SIS_dom_sf"/>
</dbReference>
<dbReference type="Proteomes" id="UP000288051">
    <property type="component" value="Unassembled WGS sequence"/>
</dbReference>
<dbReference type="PANTHER" id="PTHR30514">
    <property type="entry name" value="GLUCOKINASE"/>
    <property type="match status" value="1"/>
</dbReference>
<accession>A0A430SHK6</accession>
<keyword evidence="3" id="KW-0804">Transcription</keyword>
<dbReference type="PANTHER" id="PTHR30514:SF1">
    <property type="entry name" value="HTH-TYPE TRANSCRIPTIONAL REGULATOR HEXR-RELATED"/>
    <property type="match status" value="1"/>
</dbReference>
<evidence type="ECO:0000256" key="1">
    <source>
        <dbReference type="ARBA" id="ARBA00023015"/>
    </source>
</evidence>
<feature type="domain" description="SIS" evidence="5">
    <location>
        <begin position="129"/>
        <end position="269"/>
    </location>
</feature>
<evidence type="ECO:0000259" key="4">
    <source>
        <dbReference type="PROSITE" id="PS51071"/>
    </source>
</evidence>
<dbReference type="GO" id="GO:1901135">
    <property type="term" value="P:carbohydrate derivative metabolic process"/>
    <property type="evidence" value="ECO:0007669"/>
    <property type="project" value="InterPro"/>
</dbReference>
<dbReference type="InterPro" id="IPR001347">
    <property type="entry name" value="SIS_dom"/>
</dbReference>
<dbReference type="PROSITE" id="PS51464">
    <property type="entry name" value="SIS"/>
    <property type="match status" value="1"/>
</dbReference>
<dbReference type="EMBL" id="PELZ01000031">
    <property type="protein sequence ID" value="RTH39723.1"/>
    <property type="molecule type" value="Genomic_DNA"/>
</dbReference>
<dbReference type="AlphaFoldDB" id="A0A430SHK6"/>
<dbReference type="SUPFAM" id="SSF53697">
    <property type="entry name" value="SIS domain"/>
    <property type="match status" value="1"/>
</dbReference>
<dbReference type="GO" id="GO:0097367">
    <property type="term" value="F:carbohydrate derivative binding"/>
    <property type="evidence" value="ECO:0007669"/>
    <property type="project" value="InterPro"/>
</dbReference>
<dbReference type="Gene3D" id="3.40.50.10490">
    <property type="entry name" value="Glucose-6-phosphate isomerase like protein, domain 1"/>
    <property type="match status" value="1"/>
</dbReference>
<protein>
    <submittedName>
        <fullName evidence="6">RpiR family transcriptional regulator</fullName>
    </submittedName>
</protein>
<dbReference type="SUPFAM" id="SSF46689">
    <property type="entry name" value="Homeodomain-like"/>
    <property type="match status" value="1"/>
</dbReference>
<dbReference type="PROSITE" id="PS51071">
    <property type="entry name" value="HTH_RPIR"/>
    <property type="match status" value="1"/>
</dbReference>
<dbReference type="CDD" id="cd05013">
    <property type="entry name" value="SIS_RpiR"/>
    <property type="match status" value="1"/>
</dbReference>
<evidence type="ECO:0000259" key="5">
    <source>
        <dbReference type="PROSITE" id="PS51464"/>
    </source>
</evidence>
<dbReference type="GO" id="GO:0003677">
    <property type="term" value="F:DNA binding"/>
    <property type="evidence" value="ECO:0007669"/>
    <property type="project" value="UniProtKB-KW"/>
</dbReference>
<dbReference type="InterPro" id="IPR036388">
    <property type="entry name" value="WH-like_DNA-bd_sf"/>
</dbReference>
<reference evidence="6 7" key="1">
    <citation type="journal article" date="2019" name="Extremophiles">
        <title>Biogeography of thermophiles and predominance of Thermus scotoductus in domestic water heaters.</title>
        <authorList>
            <person name="Wilpiszeski R.L."/>
            <person name="Zhang Z."/>
            <person name="House C.H."/>
        </authorList>
    </citation>
    <scope>NUCLEOTIDE SEQUENCE [LARGE SCALE GENOMIC DNA]</scope>
    <source>
        <strain evidence="6 7">24_S24</strain>
    </source>
</reference>
<dbReference type="InterPro" id="IPR047640">
    <property type="entry name" value="RpiR-like"/>
</dbReference>
<sequence>MDLQEARAGVLAKVRAELPGLSPTEGAVARVLLERPGEAVRASIRTLAEMAGVSPAAVTRLSRRLGFKDFRDLKVALALELGSLSILPPSLEVRPGDSPEQVLAKVFRAEVQALEEALRGLNGEAFRRAAELLLQARRIGVFGVGSSVPVALDAYYRFLRIGLNVFMAPETHMQAVVASLMGPEDVGFFVSHTGRSRELLDSVRETHRAGAKIVALTSFSHSPLVDRATVALIAPVRETTFRVEAMATRVVHMAVIDALYVTLALSKPEASWALARSQEAIDAQRV</sequence>
<dbReference type="Pfam" id="PF01380">
    <property type="entry name" value="SIS"/>
    <property type="match status" value="1"/>
</dbReference>
<dbReference type="Gene3D" id="1.10.10.10">
    <property type="entry name" value="Winged helix-like DNA-binding domain superfamily/Winged helix DNA-binding domain"/>
    <property type="match status" value="1"/>
</dbReference>
<gene>
    <name evidence="6" type="ORF">CSW37_01500</name>
</gene>
<feature type="domain" description="HTH rpiR-type" evidence="4">
    <location>
        <begin position="8"/>
        <end position="84"/>
    </location>
</feature>
<evidence type="ECO:0000256" key="2">
    <source>
        <dbReference type="ARBA" id="ARBA00023125"/>
    </source>
</evidence>
<dbReference type="InterPro" id="IPR035472">
    <property type="entry name" value="RpiR-like_SIS"/>
</dbReference>
<dbReference type="InterPro" id="IPR000281">
    <property type="entry name" value="HTH_RpiR"/>
</dbReference>
<keyword evidence="2" id="KW-0238">DNA-binding</keyword>
<dbReference type="Pfam" id="PF01418">
    <property type="entry name" value="HTH_6"/>
    <property type="match status" value="1"/>
</dbReference>
<dbReference type="InterPro" id="IPR009057">
    <property type="entry name" value="Homeodomain-like_sf"/>
</dbReference>
<evidence type="ECO:0000256" key="3">
    <source>
        <dbReference type="ARBA" id="ARBA00023163"/>
    </source>
</evidence>
<evidence type="ECO:0000313" key="6">
    <source>
        <dbReference type="EMBL" id="RTH39723.1"/>
    </source>
</evidence>
<keyword evidence="1" id="KW-0805">Transcription regulation</keyword>
<comment type="caution">
    <text evidence="6">The sequence shown here is derived from an EMBL/GenBank/DDBJ whole genome shotgun (WGS) entry which is preliminary data.</text>
</comment>
<name>A0A430SHK6_THESC</name>
<organism evidence="6 7">
    <name type="scientific">Thermus scotoductus</name>
    <dbReference type="NCBI Taxonomy" id="37636"/>
    <lineage>
        <taxon>Bacteria</taxon>
        <taxon>Thermotogati</taxon>
        <taxon>Deinococcota</taxon>
        <taxon>Deinococci</taxon>
        <taxon>Thermales</taxon>
        <taxon>Thermaceae</taxon>
        <taxon>Thermus</taxon>
    </lineage>
</organism>
<dbReference type="GO" id="GO:0003700">
    <property type="term" value="F:DNA-binding transcription factor activity"/>
    <property type="evidence" value="ECO:0007669"/>
    <property type="project" value="InterPro"/>
</dbReference>
<evidence type="ECO:0000313" key="7">
    <source>
        <dbReference type="Proteomes" id="UP000288051"/>
    </source>
</evidence>
<proteinExistence type="predicted"/>